<dbReference type="InterPro" id="IPR014730">
    <property type="entry name" value="ETF_a/b_N"/>
</dbReference>
<dbReference type="Proteomes" id="UP000594905">
    <property type="component" value="Chromosome"/>
</dbReference>
<dbReference type="Gene3D" id="3.40.50.1220">
    <property type="entry name" value="TPP-binding domain"/>
    <property type="match status" value="1"/>
</dbReference>
<comment type="function">
    <text evidence="3">The electron transfer flavoprotein serves as a specific electron acceptor for other dehydrogenases. It transfers the electrons to the main respiratory chain via ETF-ubiquinone oxidoreductase (ETF dehydrogenase).</text>
</comment>
<comment type="subunit">
    <text evidence="2">Heterodimer of an alpha and a beta subunit.</text>
</comment>
<feature type="binding site" evidence="4">
    <location>
        <begin position="260"/>
        <end position="267"/>
    </location>
    <ligand>
        <name>FAD</name>
        <dbReference type="ChEBI" id="CHEBI:57692"/>
    </ligand>
</feature>
<dbReference type="GO" id="GO:0033539">
    <property type="term" value="P:fatty acid beta-oxidation using acyl-CoA dehydrogenase"/>
    <property type="evidence" value="ECO:0007669"/>
    <property type="project" value="TreeGrafter"/>
</dbReference>
<comment type="cofactor">
    <cofactor evidence="4">
        <name>FAD</name>
        <dbReference type="ChEBI" id="CHEBI:57692"/>
    </cofactor>
    <text evidence="4">Binds 1 FAD per dimer.</text>
</comment>
<feature type="binding site" evidence="4">
    <location>
        <position position="281"/>
    </location>
    <ligand>
        <name>FAD</name>
        <dbReference type="ChEBI" id="CHEBI:57692"/>
    </ligand>
</feature>
<dbReference type="InterPro" id="IPR001308">
    <property type="entry name" value="ETF_a/FixB"/>
</dbReference>
<evidence type="ECO:0000313" key="8">
    <source>
        <dbReference type="Proteomes" id="UP000249264"/>
    </source>
</evidence>
<reference evidence="6 9" key="2">
    <citation type="submission" date="2020-12" db="EMBL/GenBank/DDBJ databases">
        <title>FDA dAtabase for Regulatory Grade micrObial Sequences (FDA-ARGOS): Supporting development and validation of Infectious Disease Dx tests.</title>
        <authorList>
            <person name="Sproer C."/>
            <person name="Gronow S."/>
            <person name="Severitt S."/>
            <person name="Schroder I."/>
            <person name="Tallon L."/>
            <person name="Sadzewicz L."/>
            <person name="Zhao X."/>
            <person name="Boylan J."/>
            <person name="Ott S."/>
            <person name="Bowen H."/>
            <person name="Vavikolanu K."/>
            <person name="Mehta A."/>
            <person name="Aluvathingal J."/>
            <person name="Nadendla S."/>
            <person name="Lowell S."/>
            <person name="Myers T."/>
            <person name="Yan Y."/>
            <person name="Sichtig H."/>
        </authorList>
    </citation>
    <scope>NUCLEOTIDE SEQUENCE [LARGE SCALE GENOMIC DNA]</scope>
    <source>
        <strain evidence="6 9">FDAARGOS_894</strain>
    </source>
</reference>
<feature type="binding site" evidence="4">
    <location>
        <begin position="229"/>
        <end position="230"/>
    </location>
    <ligand>
        <name>FAD</name>
        <dbReference type="ChEBI" id="CHEBI:57692"/>
    </ligand>
</feature>
<dbReference type="GO" id="GO:0009055">
    <property type="term" value="F:electron transfer activity"/>
    <property type="evidence" value="ECO:0007669"/>
    <property type="project" value="InterPro"/>
</dbReference>
<dbReference type="OrthoDB" id="9770286at2"/>
<dbReference type="Gene3D" id="3.40.50.620">
    <property type="entry name" value="HUPs"/>
    <property type="match status" value="1"/>
</dbReference>
<dbReference type="PIRSF" id="PIRSF000089">
    <property type="entry name" value="Electra_flavoP_a"/>
    <property type="match status" value="1"/>
</dbReference>
<dbReference type="RefSeq" id="WP_039675038.1">
    <property type="nucleotide sequence ID" value="NZ_CP065689.1"/>
</dbReference>
<gene>
    <name evidence="7" type="primary">etfA</name>
    <name evidence="6" type="ORF">I6G51_07250</name>
    <name evidence="7" type="ORF">NCTC10288_01447</name>
</gene>
<evidence type="ECO:0000313" key="7">
    <source>
        <dbReference type="EMBL" id="SQI00140.1"/>
    </source>
</evidence>
<dbReference type="GeneID" id="70783345"/>
<evidence type="ECO:0000313" key="9">
    <source>
        <dbReference type="Proteomes" id="UP000594905"/>
    </source>
</evidence>
<dbReference type="InterPro" id="IPR014731">
    <property type="entry name" value="ETF_asu_C"/>
</dbReference>
<dbReference type="Proteomes" id="UP000249264">
    <property type="component" value="Chromosome 1"/>
</dbReference>
<dbReference type="InterPro" id="IPR014729">
    <property type="entry name" value="Rossmann-like_a/b/a_fold"/>
</dbReference>
<evidence type="ECO:0000256" key="4">
    <source>
        <dbReference type="PIRSR" id="PIRSR000089-1"/>
    </source>
</evidence>
<reference evidence="7 8" key="1">
    <citation type="submission" date="2018-06" db="EMBL/GenBank/DDBJ databases">
        <authorList>
            <consortium name="Pathogen Informatics"/>
            <person name="Doyle S."/>
        </authorList>
    </citation>
    <scope>NUCLEOTIDE SEQUENCE [LARGE SCALE GENOMIC DNA]</scope>
    <source>
        <strain evidence="7 8">NCTC10288</strain>
    </source>
</reference>
<dbReference type="GO" id="GO:0050660">
    <property type="term" value="F:flavin adenine dinucleotide binding"/>
    <property type="evidence" value="ECO:0007669"/>
    <property type="project" value="InterPro"/>
</dbReference>
<protein>
    <submittedName>
        <fullName evidence="6">Electron transfer flavoprotein subunit alpha/FixB family protein</fullName>
    </submittedName>
    <submittedName>
        <fullName evidence="7">Electron transfer flavoprotein, alpha subunit</fullName>
    </submittedName>
</protein>
<dbReference type="KEGG" id="cmin:NCTC10288_01447"/>
<feature type="domain" description="Electron transfer flavoprotein alpha/beta-subunit N-terminal" evidence="5">
    <location>
        <begin position="4"/>
        <end position="192"/>
    </location>
</feature>
<dbReference type="PANTHER" id="PTHR43153">
    <property type="entry name" value="ELECTRON TRANSFER FLAVOPROTEIN ALPHA"/>
    <property type="match status" value="1"/>
</dbReference>
<dbReference type="AlphaFoldDB" id="A0A2X4RV18"/>
<dbReference type="InterPro" id="IPR029035">
    <property type="entry name" value="DHS-like_NAD/FAD-binding_dom"/>
</dbReference>
<dbReference type="Pfam" id="PF00766">
    <property type="entry name" value="ETF_alpha"/>
    <property type="match status" value="1"/>
</dbReference>
<organism evidence="7 8">
    <name type="scientific">Corynebacterium minutissimum</name>
    <dbReference type="NCBI Taxonomy" id="38301"/>
    <lineage>
        <taxon>Bacteria</taxon>
        <taxon>Bacillati</taxon>
        <taxon>Actinomycetota</taxon>
        <taxon>Actinomycetes</taxon>
        <taxon>Mycobacteriales</taxon>
        <taxon>Corynebacteriaceae</taxon>
        <taxon>Corynebacterium</taxon>
    </lineage>
</organism>
<dbReference type="EMBL" id="LS483460">
    <property type="protein sequence ID" value="SQI00140.1"/>
    <property type="molecule type" value="Genomic_DNA"/>
</dbReference>
<accession>A0A2X4RV18</accession>
<evidence type="ECO:0000256" key="2">
    <source>
        <dbReference type="ARBA" id="ARBA00011355"/>
    </source>
</evidence>
<dbReference type="SUPFAM" id="SSF52467">
    <property type="entry name" value="DHS-like NAD/FAD-binding domain"/>
    <property type="match status" value="1"/>
</dbReference>
<dbReference type="Pfam" id="PF01012">
    <property type="entry name" value="ETF"/>
    <property type="match status" value="1"/>
</dbReference>
<evidence type="ECO:0000313" key="6">
    <source>
        <dbReference type="EMBL" id="QPS58745.1"/>
    </source>
</evidence>
<feature type="binding site" evidence="4">
    <location>
        <position position="205"/>
    </location>
    <ligand>
        <name>FAD</name>
        <dbReference type="ChEBI" id="CHEBI:57692"/>
    </ligand>
</feature>
<dbReference type="EMBL" id="CP065689">
    <property type="protein sequence ID" value="QPS58745.1"/>
    <property type="molecule type" value="Genomic_DNA"/>
</dbReference>
<keyword evidence="4" id="KW-0274">FAD</keyword>
<sequence length="319" mass="32419">MSHVYVLVEHEAEQLSPVTGELITAARALGTVSAVVVAKDAATAASFDAELGNFGAAQVVQATAADYEQRIVTPEVDALHALAANNPAPIVLAATPTNNEIAGRLAARLGSGALVNVDGINADGSAHHTIFGGSYETSSTATGSVVYTLRPGSVVAEPQPVTAAPAPFELPAATAKDVTVTSFTPAEKTARPELTSAKVVVAGGRGVGDKFADVVEPLADALGAAVGATRDAVDEGFYDPAFQIGQTGATVSPKLYIGLGISGAIQHTSGMQTSETIVVVNQDQDEPFFQIADLGVVGDLHEIAPALAAELTKRKEAGN</sequence>
<evidence type="ECO:0000256" key="3">
    <source>
        <dbReference type="ARBA" id="ARBA00025649"/>
    </source>
</evidence>
<evidence type="ECO:0000259" key="5">
    <source>
        <dbReference type="SMART" id="SM00893"/>
    </source>
</evidence>
<keyword evidence="4" id="KW-0285">Flavoprotein</keyword>
<evidence type="ECO:0000256" key="1">
    <source>
        <dbReference type="ARBA" id="ARBA00005817"/>
    </source>
</evidence>
<name>A0A2X4RV18_9CORY</name>
<comment type="similarity">
    <text evidence="1">Belongs to the ETF alpha-subunit/FixB family.</text>
</comment>
<dbReference type="SMART" id="SM00893">
    <property type="entry name" value="ETF"/>
    <property type="match status" value="1"/>
</dbReference>
<dbReference type="SUPFAM" id="SSF52402">
    <property type="entry name" value="Adenine nucleotide alpha hydrolases-like"/>
    <property type="match status" value="1"/>
</dbReference>
<dbReference type="PANTHER" id="PTHR43153:SF1">
    <property type="entry name" value="ELECTRON TRANSFER FLAVOPROTEIN SUBUNIT ALPHA, MITOCHONDRIAL"/>
    <property type="match status" value="1"/>
</dbReference>
<feature type="binding site" evidence="4">
    <location>
        <begin position="243"/>
        <end position="247"/>
    </location>
    <ligand>
        <name>FAD</name>
        <dbReference type="ChEBI" id="CHEBI:57692"/>
    </ligand>
</feature>
<proteinExistence type="inferred from homology"/>
<dbReference type="STRING" id="38301.NX84_06395"/>
<keyword evidence="9" id="KW-1185">Reference proteome</keyword>